<gene>
    <name evidence="2" type="ORF">COW82_00220</name>
</gene>
<evidence type="ECO:0000313" key="2">
    <source>
        <dbReference type="EMBL" id="PIP86799.1"/>
    </source>
</evidence>
<dbReference type="AlphaFoldDB" id="A0A2H0DYL5"/>
<sequence length="148" mass="16028">MKKTSIIILVLVILVVVFYIAGNSGKQSDVVSDLDEEKQGTENTGNAEESSPLTTGTDEEAVINKVKEVAVSGREGLASVDDAKFISIERNSWPDACLGIETEVDEVCAQVVTEGYRVVLRLGGAEFVYHTDITGDSIRFKESISLEE</sequence>
<proteinExistence type="predicted"/>
<name>A0A2H0DYL5_9BACT</name>
<feature type="compositionally biased region" description="Polar residues" evidence="1">
    <location>
        <begin position="41"/>
        <end position="56"/>
    </location>
</feature>
<accession>A0A2H0DYL5</accession>
<protein>
    <submittedName>
        <fullName evidence="2">Uncharacterized protein</fullName>
    </submittedName>
</protein>
<evidence type="ECO:0000313" key="3">
    <source>
        <dbReference type="Proteomes" id="UP000231276"/>
    </source>
</evidence>
<evidence type="ECO:0000256" key="1">
    <source>
        <dbReference type="SAM" id="MobiDB-lite"/>
    </source>
</evidence>
<organism evidence="2 3">
    <name type="scientific">Candidatus Campbellbacteria bacterium CG22_combo_CG10-13_8_21_14_all_43_18</name>
    <dbReference type="NCBI Taxonomy" id="1974530"/>
    <lineage>
        <taxon>Bacteria</taxon>
        <taxon>Candidatus Campbelliibacteriota</taxon>
    </lineage>
</organism>
<reference evidence="2 3" key="1">
    <citation type="submission" date="2017-09" db="EMBL/GenBank/DDBJ databases">
        <title>Depth-based differentiation of microbial function through sediment-hosted aquifers and enrichment of novel symbionts in the deep terrestrial subsurface.</title>
        <authorList>
            <person name="Probst A.J."/>
            <person name="Ladd B."/>
            <person name="Jarett J.K."/>
            <person name="Geller-Mcgrath D.E."/>
            <person name="Sieber C.M."/>
            <person name="Emerson J.B."/>
            <person name="Anantharaman K."/>
            <person name="Thomas B.C."/>
            <person name="Malmstrom R."/>
            <person name="Stieglmeier M."/>
            <person name="Klingl A."/>
            <person name="Woyke T."/>
            <person name="Ryan C.M."/>
            <person name="Banfield J.F."/>
        </authorList>
    </citation>
    <scope>NUCLEOTIDE SEQUENCE [LARGE SCALE GENOMIC DNA]</scope>
    <source>
        <strain evidence="2">CG22_combo_CG10-13_8_21_14_all_43_18</strain>
    </source>
</reference>
<comment type="caution">
    <text evidence="2">The sequence shown here is derived from an EMBL/GenBank/DDBJ whole genome shotgun (WGS) entry which is preliminary data.</text>
</comment>
<dbReference type="EMBL" id="PCTS01000003">
    <property type="protein sequence ID" value="PIP86799.1"/>
    <property type="molecule type" value="Genomic_DNA"/>
</dbReference>
<feature type="region of interest" description="Disordered" evidence="1">
    <location>
        <begin position="30"/>
        <end position="58"/>
    </location>
</feature>
<dbReference type="Proteomes" id="UP000231276">
    <property type="component" value="Unassembled WGS sequence"/>
</dbReference>